<proteinExistence type="inferred from homology"/>
<reference evidence="9 10" key="1">
    <citation type="submission" date="2019-06" db="EMBL/GenBank/DDBJ databases">
        <title>Sequencing the genomes of 1000 actinobacteria strains.</title>
        <authorList>
            <person name="Klenk H.-P."/>
        </authorList>
    </citation>
    <scope>NUCLEOTIDE SEQUENCE [LARGE SCALE GENOMIC DNA]</scope>
    <source>
        <strain evidence="9 10">DSM 18607</strain>
    </source>
</reference>
<evidence type="ECO:0000256" key="3">
    <source>
        <dbReference type="ARBA" id="ARBA00022475"/>
    </source>
</evidence>
<comment type="similarity">
    <text evidence="2">Belongs to the DoxX family.</text>
</comment>
<dbReference type="Proteomes" id="UP000317893">
    <property type="component" value="Unassembled WGS sequence"/>
</dbReference>
<evidence type="ECO:0000256" key="6">
    <source>
        <dbReference type="ARBA" id="ARBA00023136"/>
    </source>
</evidence>
<dbReference type="InterPro" id="IPR051907">
    <property type="entry name" value="DoxX-like_oxidoreductase"/>
</dbReference>
<evidence type="ECO:0000313" key="9">
    <source>
        <dbReference type="EMBL" id="TQJ10437.1"/>
    </source>
</evidence>
<keyword evidence="3" id="KW-1003">Cell membrane</keyword>
<keyword evidence="6 8" id="KW-0472">Membrane</keyword>
<comment type="caution">
    <text evidence="9">The sequence shown here is derived from an EMBL/GenBank/DDBJ whole genome shotgun (WGS) entry which is preliminary data.</text>
</comment>
<evidence type="ECO:0000256" key="7">
    <source>
        <dbReference type="SAM" id="MobiDB-lite"/>
    </source>
</evidence>
<feature type="transmembrane region" description="Helical" evidence="8">
    <location>
        <begin position="103"/>
        <end position="120"/>
    </location>
</feature>
<evidence type="ECO:0000256" key="1">
    <source>
        <dbReference type="ARBA" id="ARBA00004651"/>
    </source>
</evidence>
<comment type="subcellular location">
    <subcellularLocation>
        <location evidence="1">Cell membrane</location>
        <topology evidence="1">Multi-pass membrane protein</topology>
    </subcellularLocation>
</comment>
<name>A0A542E548_9MICO</name>
<dbReference type="RefSeq" id="WP_170185730.1">
    <property type="nucleotide sequence ID" value="NZ_BAAAPR010000012.1"/>
</dbReference>
<keyword evidence="5 8" id="KW-1133">Transmembrane helix</keyword>
<dbReference type="AlphaFoldDB" id="A0A542E548"/>
<keyword evidence="4 8" id="KW-0812">Transmembrane</keyword>
<dbReference type="InterPro" id="IPR032808">
    <property type="entry name" value="DoxX"/>
</dbReference>
<evidence type="ECO:0000256" key="8">
    <source>
        <dbReference type="SAM" id="Phobius"/>
    </source>
</evidence>
<organism evidence="9 10">
    <name type="scientific">Lapillicoccus jejuensis</name>
    <dbReference type="NCBI Taxonomy" id="402171"/>
    <lineage>
        <taxon>Bacteria</taxon>
        <taxon>Bacillati</taxon>
        <taxon>Actinomycetota</taxon>
        <taxon>Actinomycetes</taxon>
        <taxon>Micrococcales</taxon>
        <taxon>Intrasporangiaceae</taxon>
        <taxon>Lapillicoccus</taxon>
    </lineage>
</organism>
<evidence type="ECO:0000256" key="2">
    <source>
        <dbReference type="ARBA" id="ARBA00006679"/>
    </source>
</evidence>
<dbReference type="PANTHER" id="PTHR33452:SF1">
    <property type="entry name" value="INNER MEMBRANE PROTEIN YPHA-RELATED"/>
    <property type="match status" value="1"/>
</dbReference>
<gene>
    <name evidence="9" type="ORF">FB458_3559</name>
</gene>
<sequence length="170" mass="17260">MSTTTEPFAGLGPTEDDAATTPQATGRSVTDRWDGALGLLLLRLGTAALLAVTGLQKIDQRPGTVTMLRTAGLPAPDVLGALLGPVQLAMAVALVLGLAVRVVGLGLLAQSVVALVLVDWSGRTDVFLPGVSGLAGERQLLLAAIGAALLGLGGGGLALDRRVRARRRRG</sequence>
<dbReference type="PANTHER" id="PTHR33452">
    <property type="entry name" value="OXIDOREDUCTASE CATD-RELATED"/>
    <property type="match status" value="1"/>
</dbReference>
<evidence type="ECO:0000256" key="4">
    <source>
        <dbReference type="ARBA" id="ARBA00022692"/>
    </source>
</evidence>
<dbReference type="GO" id="GO:0005886">
    <property type="term" value="C:plasma membrane"/>
    <property type="evidence" value="ECO:0007669"/>
    <property type="project" value="UniProtKB-SubCell"/>
</dbReference>
<feature type="transmembrane region" description="Helical" evidence="8">
    <location>
        <begin position="78"/>
        <end position="96"/>
    </location>
</feature>
<evidence type="ECO:0000313" key="10">
    <source>
        <dbReference type="Proteomes" id="UP000317893"/>
    </source>
</evidence>
<feature type="transmembrane region" description="Helical" evidence="8">
    <location>
        <begin position="140"/>
        <end position="159"/>
    </location>
</feature>
<dbReference type="EMBL" id="VFMN01000001">
    <property type="protein sequence ID" value="TQJ10437.1"/>
    <property type="molecule type" value="Genomic_DNA"/>
</dbReference>
<protein>
    <submittedName>
        <fullName evidence="9">Putative membrane protein YphA (DoxX/SURF4 family)</fullName>
    </submittedName>
</protein>
<feature type="region of interest" description="Disordered" evidence="7">
    <location>
        <begin position="1"/>
        <end position="27"/>
    </location>
</feature>
<feature type="transmembrane region" description="Helical" evidence="8">
    <location>
        <begin position="37"/>
        <end position="58"/>
    </location>
</feature>
<accession>A0A542E548</accession>
<dbReference type="Pfam" id="PF07681">
    <property type="entry name" value="DoxX"/>
    <property type="match status" value="1"/>
</dbReference>
<keyword evidence="10" id="KW-1185">Reference proteome</keyword>
<evidence type="ECO:0000256" key="5">
    <source>
        <dbReference type="ARBA" id="ARBA00022989"/>
    </source>
</evidence>